<evidence type="ECO:0008006" key="5">
    <source>
        <dbReference type="Google" id="ProtNLM"/>
    </source>
</evidence>
<comment type="caution">
    <text evidence="3">The sequence shown here is derived from an EMBL/GenBank/DDBJ whole genome shotgun (WGS) entry which is preliminary data.</text>
</comment>
<dbReference type="RefSeq" id="WP_141293542.1">
    <property type="nucleotide sequence ID" value="NZ_BJMN01000006.1"/>
</dbReference>
<feature type="region of interest" description="Disordered" evidence="1">
    <location>
        <begin position="30"/>
        <end position="161"/>
    </location>
</feature>
<evidence type="ECO:0000313" key="4">
    <source>
        <dbReference type="Proteomes" id="UP000315226"/>
    </source>
</evidence>
<feature type="compositionally biased region" description="Basic and acidic residues" evidence="1">
    <location>
        <begin position="64"/>
        <end position="95"/>
    </location>
</feature>
<sequence>MRSARILFAAAAAAGTLALAAPGAYAITAGDWDSTSHSQERDHDKPKGGMHTGSGALSLVSGDEWSKEHDKGGKAEKAEKEHDKGGWQKEHEKPKGGMHTGSGALSLVNADEWPKDAEKDKQKDWTKDTQKDKPKEESGYKPEKPKGGMHTGGGGLASGTTNVTGAALVAVGLAAFVLHRRRKAAGAAT</sequence>
<organism evidence="3 4">
    <name type="scientific">Streptomyces gardneri</name>
    <dbReference type="NCBI Taxonomy" id="66892"/>
    <lineage>
        <taxon>Bacteria</taxon>
        <taxon>Bacillati</taxon>
        <taxon>Actinomycetota</taxon>
        <taxon>Actinomycetes</taxon>
        <taxon>Kitasatosporales</taxon>
        <taxon>Streptomycetaceae</taxon>
        <taxon>Streptomyces</taxon>
    </lineage>
</organism>
<dbReference type="EMBL" id="BJMN01000006">
    <property type="protein sequence ID" value="GEB55312.1"/>
    <property type="molecule type" value="Genomic_DNA"/>
</dbReference>
<feature type="signal peptide" evidence="2">
    <location>
        <begin position="1"/>
        <end position="26"/>
    </location>
</feature>
<evidence type="ECO:0000256" key="1">
    <source>
        <dbReference type="SAM" id="MobiDB-lite"/>
    </source>
</evidence>
<dbReference type="OrthoDB" id="4338612at2"/>
<accession>A0A4Y3RCA1</accession>
<evidence type="ECO:0000256" key="2">
    <source>
        <dbReference type="SAM" id="SignalP"/>
    </source>
</evidence>
<reference evidence="3 4" key="1">
    <citation type="submission" date="2019-06" db="EMBL/GenBank/DDBJ databases">
        <title>Whole genome shotgun sequence of Streptomyces gardneri NBRC 12865.</title>
        <authorList>
            <person name="Hosoyama A."/>
            <person name="Uohara A."/>
            <person name="Ohji S."/>
            <person name="Ichikawa N."/>
        </authorList>
    </citation>
    <scope>NUCLEOTIDE SEQUENCE [LARGE SCALE GENOMIC DNA]</scope>
    <source>
        <strain evidence="3 4">NBRC 12865</strain>
    </source>
</reference>
<name>A0A4Y3RCA1_9ACTN</name>
<feature type="compositionally biased region" description="Basic and acidic residues" evidence="1">
    <location>
        <begin position="38"/>
        <end position="47"/>
    </location>
</feature>
<dbReference type="AlphaFoldDB" id="A0A4Y3RCA1"/>
<proteinExistence type="predicted"/>
<gene>
    <name evidence="3" type="ORF">SGA01_09170</name>
</gene>
<keyword evidence="2" id="KW-0732">Signal</keyword>
<dbReference type="Proteomes" id="UP000315226">
    <property type="component" value="Unassembled WGS sequence"/>
</dbReference>
<feature type="chain" id="PRO_5021194624" description="Gram-positive cocci surface proteins LPxTG domain-containing protein" evidence="2">
    <location>
        <begin position="27"/>
        <end position="189"/>
    </location>
</feature>
<protein>
    <recommendedName>
        <fullName evidence="5">Gram-positive cocci surface proteins LPxTG domain-containing protein</fullName>
    </recommendedName>
</protein>
<keyword evidence="4" id="KW-1185">Reference proteome</keyword>
<feature type="compositionally biased region" description="Basic and acidic residues" evidence="1">
    <location>
        <begin position="112"/>
        <end position="146"/>
    </location>
</feature>
<evidence type="ECO:0000313" key="3">
    <source>
        <dbReference type="EMBL" id="GEB55312.1"/>
    </source>
</evidence>